<name>A0A2A4X5Y9_UNCAE</name>
<accession>A0A2A4X5Y9</accession>
<evidence type="ECO:0000313" key="1">
    <source>
        <dbReference type="EMBL" id="PCI77549.1"/>
    </source>
</evidence>
<evidence type="ECO:0000313" key="2">
    <source>
        <dbReference type="Proteomes" id="UP000218775"/>
    </source>
</evidence>
<organism evidence="1 2">
    <name type="scientific">Aerophobetes bacterium</name>
    <dbReference type="NCBI Taxonomy" id="2030807"/>
    <lineage>
        <taxon>Bacteria</taxon>
        <taxon>Candidatus Aerophobota</taxon>
    </lineage>
</organism>
<proteinExistence type="predicted"/>
<sequence length="87" mass="9691">MTTVSTHNNLPNITFGDDPISKFEKRMEHHVKKAESLGRSTNFGSLLVQGIKVQKVVAQFVKEIGSQAHDNDNDKTQLATGLTWIQL</sequence>
<reference evidence="2" key="1">
    <citation type="submission" date="2017-08" db="EMBL/GenBank/DDBJ databases">
        <title>A dynamic microbial community with high functional redundancy inhabits the cold, oxic subseafloor aquifer.</title>
        <authorList>
            <person name="Tully B.J."/>
            <person name="Wheat C.G."/>
            <person name="Glazer B.T."/>
            <person name="Huber J.A."/>
        </authorList>
    </citation>
    <scope>NUCLEOTIDE SEQUENCE [LARGE SCALE GENOMIC DNA]</scope>
</reference>
<comment type="caution">
    <text evidence="1">The sequence shown here is derived from an EMBL/GenBank/DDBJ whole genome shotgun (WGS) entry which is preliminary data.</text>
</comment>
<dbReference type="EMBL" id="NVUK01000015">
    <property type="protein sequence ID" value="PCI77549.1"/>
    <property type="molecule type" value="Genomic_DNA"/>
</dbReference>
<gene>
    <name evidence="1" type="ORF">COB21_02885</name>
</gene>
<dbReference type="Proteomes" id="UP000218775">
    <property type="component" value="Unassembled WGS sequence"/>
</dbReference>
<protein>
    <submittedName>
        <fullName evidence="1">Uncharacterized protein</fullName>
    </submittedName>
</protein>
<dbReference type="AlphaFoldDB" id="A0A2A4X5Y9"/>